<dbReference type="OrthoDB" id="6995at2157"/>
<evidence type="ECO:0000259" key="4">
    <source>
        <dbReference type="PROSITE" id="PS50956"/>
    </source>
</evidence>
<dbReference type="STRING" id="604354.TSIB_0984"/>
<dbReference type="AlphaFoldDB" id="C6A347"/>
<proteinExistence type="predicted"/>
<dbReference type="HOGENOM" id="CLU_091233_5_4_2"/>
<dbReference type="EMBL" id="CP001463">
    <property type="protein sequence ID" value="ACS90042.1"/>
    <property type="molecule type" value="Genomic_DNA"/>
</dbReference>
<dbReference type="GO" id="GO:0043565">
    <property type="term" value="F:sequence-specific DNA binding"/>
    <property type="evidence" value="ECO:0007669"/>
    <property type="project" value="InterPro"/>
</dbReference>
<dbReference type="InterPro" id="IPR000485">
    <property type="entry name" value="AsnC-type_HTH_dom"/>
</dbReference>
<dbReference type="eggNOG" id="arCOG01580">
    <property type="taxonomic scope" value="Archaea"/>
</dbReference>
<dbReference type="InterPro" id="IPR011008">
    <property type="entry name" value="Dimeric_a/b-barrel"/>
</dbReference>
<dbReference type="PANTHER" id="PTHR30154:SF34">
    <property type="entry name" value="TRANSCRIPTIONAL REGULATOR AZLB"/>
    <property type="match status" value="1"/>
</dbReference>
<dbReference type="Proteomes" id="UP000009079">
    <property type="component" value="Chromosome"/>
</dbReference>
<name>C6A347_THESM</name>
<dbReference type="Gene3D" id="3.30.70.920">
    <property type="match status" value="1"/>
</dbReference>
<dbReference type="Pfam" id="PF13412">
    <property type="entry name" value="HTH_24"/>
    <property type="match status" value="1"/>
</dbReference>
<protein>
    <submittedName>
        <fullName evidence="5">Transcription regulator, Lrp/AsnC family</fullName>
    </submittedName>
</protein>
<keyword evidence="2" id="KW-0238">DNA-binding</keyword>
<keyword evidence="6" id="KW-1185">Reference proteome</keyword>
<dbReference type="GeneID" id="8095979"/>
<feature type="domain" description="HTH asnC-type" evidence="4">
    <location>
        <begin position="7"/>
        <end position="68"/>
    </location>
</feature>
<dbReference type="InterPro" id="IPR036388">
    <property type="entry name" value="WH-like_DNA-bd_sf"/>
</dbReference>
<dbReference type="Gene3D" id="1.10.10.10">
    <property type="entry name" value="Winged helix-like DNA-binding domain superfamily/Winged helix DNA-binding domain"/>
    <property type="match status" value="1"/>
</dbReference>
<dbReference type="SUPFAM" id="SSF54909">
    <property type="entry name" value="Dimeric alpha+beta barrel"/>
    <property type="match status" value="1"/>
</dbReference>
<dbReference type="PANTHER" id="PTHR30154">
    <property type="entry name" value="LEUCINE-RESPONSIVE REGULATORY PROTEIN"/>
    <property type="match status" value="1"/>
</dbReference>
<dbReference type="InterPro" id="IPR019887">
    <property type="entry name" value="Tscrpt_reg_AsnC/Lrp_C"/>
</dbReference>
<evidence type="ECO:0000256" key="2">
    <source>
        <dbReference type="ARBA" id="ARBA00023125"/>
    </source>
</evidence>
<evidence type="ECO:0000256" key="3">
    <source>
        <dbReference type="ARBA" id="ARBA00023163"/>
    </source>
</evidence>
<dbReference type="SUPFAM" id="SSF46785">
    <property type="entry name" value="Winged helix' DNA-binding domain"/>
    <property type="match status" value="1"/>
</dbReference>
<evidence type="ECO:0000313" key="6">
    <source>
        <dbReference type="Proteomes" id="UP000009079"/>
    </source>
</evidence>
<gene>
    <name evidence="5" type="ordered locus">TSIB_0984</name>
</gene>
<dbReference type="PRINTS" id="PR00033">
    <property type="entry name" value="HTHASNC"/>
</dbReference>
<dbReference type="InterPro" id="IPR019888">
    <property type="entry name" value="Tscrpt_reg_AsnC-like"/>
</dbReference>
<dbReference type="RefSeq" id="WP_015849261.1">
    <property type="nucleotide sequence ID" value="NC_012883.1"/>
</dbReference>
<dbReference type="Pfam" id="PF01037">
    <property type="entry name" value="AsnC_trans_reg"/>
    <property type="match status" value="1"/>
</dbReference>
<accession>C6A347</accession>
<organism evidence="5 6">
    <name type="scientific">Thermococcus sibiricus (strain DSM 12597 / MM 739)</name>
    <dbReference type="NCBI Taxonomy" id="604354"/>
    <lineage>
        <taxon>Archaea</taxon>
        <taxon>Methanobacteriati</taxon>
        <taxon>Methanobacteriota</taxon>
        <taxon>Thermococci</taxon>
        <taxon>Thermococcales</taxon>
        <taxon>Thermococcaceae</taxon>
        <taxon>Thermococcus</taxon>
    </lineage>
</organism>
<dbReference type="KEGG" id="tsi:TSIB_0984"/>
<evidence type="ECO:0000256" key="1">
    <source>
        <dbReference type="ARBA" id="ARBA00023015"/>
    </source>
</evidence>
<evidence type="ECO:0000313" key="5">
    <source>
        <dbReference type="EMBL" id="ACS90042.1"/>
    </source>
</evidence>
<dbReference type="GO" id="GO:0005829">
    <property type="term" value="C:cytosol"/>
    <property type="evidence" value="ECO:0007669"/>
    <property type="project" value="TreeGrafter"/>
</dbReference>
<keyword evidence="3" id="KW-0804">Transcription</keyword>
<dbReference type="PROSITE" id="PS50956">
    <property type="entry name" value="HTH_ASNC_2"/>
    <property type="match status" value="1"/>
</dbReference>
<sequence length="159" mass="18462">MKTKIDLDKIDIKLLSMLQEDSNISIRELSKTVNLKMSELHKRIKRLEENGVIKKFTVLLNPEKLGFNLTAFMLAKIEGKNSSYVINKLIKNPHVLEVYKVTGDYDMLLKVKFKSINEFHEFLDTIAKIEEIVDSTSMVVLKIHKEVVEIPLRSEEFKL</sequence>
<dbReference type="InterPro" id="IPR036390">
    <property type="entry name" value="WH_DNA-bd_sf"/>
</dbReference>
<dbReference type="GO" id="GO:0043200">
    <property type="term" value="P:response to amino acid"/>
    <property type="evidence" value="ECO:0007669"/>
    <property type="project" value="TreeGrafter"/>
</dbReference>
<reference evidence="5 6" key="1">
    <citation type="journal article" date="2009" name="Appl. Environ. Microbiol.">
        <title>Metabolic versatility and indigenous origin of the archaeon Thermococcus sibiricus, isolated from a siberian oil reservoir, as revealed by genome analysis.</title>
        <authorList>
            <person name="Mardanov A.V."/>
            <person name="Ravin N.V."/>
            <person name="Svetlitchnyi V.A."/>
            <person name="Beletsky A.V."/>
            <person name="Miroshnichenko M.L."/>
            <person name="Bonch-Osmolovskaya E.A."/>
            <person name="Skryabin K.G."/>
        </authorList>
    </citation>
    <scope>NUCLEOTIDE SEQUENCE [LARGE SCALE GENOMIC DNA]</scope>
    <source>
        <strain evidence="6">DSM 12597 / MM 739</strain>
    </source>
</reference>
<dbReference type="SMART" id="SM00344">
    <property type="entry name" value="HTH_ASNC"/>
    <property type="match status" value="1"/>
</dbReference>
<keyword evidence="1" id="KW-0805">Transcription regulation</keyword>